<sequence length="121" mass="14143">LSGIIQHALVDLWRVSLHLLDELCTNLSPLCDHSFDALRLHLSSDAAQRAFLCDTTTEQVFLALLQRESTHRRPEYLRRKRVHVCRFLNYFKMDNPIADVADSRSLRQIDLLAKVNFDMRH</sequence>
<reference evidence="2" key="1">
    <citation type="submission" date="2022-10" db="EMBL/GenBank/DDBJ databases">
        <title>Genome assembly of Pristionchus species.</title>
        <authorList>
            <person name="Yoshida K."/>
            <person name="Sommer R.J."/>
        </authorList>
    </citation>
    <scope>NUCLEOTIDE SEQUENCE [LARGE SCALE GENOMIC DNA]</scope>
    <source>
        <strain evidence="2">RS5460</strain>
    </source>
</reference>
<organism evidence="1 2">
    <name type="scientific">Pristionchus mayeri</name>
    <dbReference type="NCBI Taxonomy" id="1317129"/>
    <lineage>
        <taxon>Eukaryota</taxon>
        <taxon>Metazoa</taxon>
        <taxon>Ecdysozoa</taxon>
        <taxon>Nematoda</taxon>
        <taxon>Chromadorea</taxon>
        <taxon>Rhabditida</taxon>
        <taxon>Rhabditina</taxon>
        <taxon>Diplogasteromorpha</taxon>
        <taxon>Diplogasteroidea</taxon>
        <taxon>Neodiplogasteridae</taxon>
        <taxon>Pristionchus</taxon>
    </lineage>
</organism>
<proteinExistence type="predicted"/>
<dbReference type="AlphaFoldDB" id="A0AAN5HZZ5"/>
<evidence type="ECO:0000313" key="2">
    <source>
        <dbReference type="Proteomes" id="UP001328107"/>
    </source>
</evidence>
<dbReference type="Proteomes" id="UP001328107">
    <property type="component" value="Unassembled WGS sequence"/>
</dbReference>
<dbReference type="EMBL" id="BTRK01000004">
    <property type="protein sequence ID" value="GMR46902.1"/>
    <property type="molecule type" value="Genomic_DNA"/>
</dbReference>
<evidence type="ECO:0000313" key="1">
    <source>
        <dbReference type="EMBL" id="GMR46902.1"/>
    </source>
</evidence>
<name>A0AAN5HZZ5_9BILA</name>
<keyword evidence="2" id="KW-1185">Reference proteome</keyword>
<gene>
    <name evidence="1" type="ORF">PMAYCL1PPCAC_17097</name>
</gene>
<comment type="caution">
    <text evidence="1">The sequence shown here is derived from an EMBL/GenBank/DDBJ whole genome shotgun (WGS) entry which is preliminary data.</text>
</comment>
<accession>A0AAN5HZZ5</accession>
<feature type="non-terminal residue" evidence="1">
    <location>
        <position position="1"/>
    </location>
</feature>
<protein>
    <submittedName>
        <fullName evidence="1">Uncharacterized protein</fullName>
    </submittedName>
</protein>